<organism evidence="2">
    <name type="scientific">Arion vulgaris</name>
    <dbReference type="NCBI Taxonomy" id="1028688"/>
    <lineage>
        <taxon>Eukaryota</taxon>
        <taxon>Metazoa</taxon>
        <taxon>Spiralia</taxon>
        <taxon>Lophotrochozoa</taxon>
        <taxon>Mollusca</taxon>
        <taxon>Gastropoda</taxon>
        <taxon>Heterobranchia</taxon>
        <taxon>Euthyneura</taxon>
        <taxon>Panpulmonata</taxon>
        <taxon>Eupulmonata</taxon>
        <taxon>Stylommatophora</taxon>
        <taxon>Helicina</taxon>
        <taxon>Arionoidea</taxon>
        <taxon>Arionidae</taxon>
        <taxon>Arion</taxon>
    </lineage>
</organism>
<feature type="compositionally biased region" description="Basic residues" evidence="1">
    <location>
        <begin position="159"/>
        <end position="169"/>
    </location>
</feature>
<feature type="region of interest" description="Disordered" evidence="1">
    <location>
        <begin position="1"/>
        <end position="37"/>
    </location>
</feature>
<proteinExistence type="predicted"/>
<evidence type="ECO:0000256" key="1">
    <source>
        <dbReference type="SAM" id="MobiDB-lite"/>
    </source>
</evidence>
<dbReference type="EMBL" id="HACG01014476">
    <property type="protein sequence ID" value="CEK61341.1"/>
    <property type="molecule type" value="Transcribed_RNA"/>
</dbReference>
<sequence length="169" mass="19133">GMEHFTTDKDSEKPKSGKGKKSNTGKEGKKSNKALDSLSEIPILEPIMMPSLSPCDKLEPSPYDFDAEVDHPWHPEITKKWEPNQKTLVVAAVIKENKESLIASEEDEKEKKVKKKAKKKPVKPEFIKVEEGIDELVIASTSIEHSHSSKETSVDKKCYTKKGRKKKRY</sequence>
<feature type="region of interest" description="Disordered" evidence="1">
    <location>
        <begin position="142"/>
        <end position="169"/>
    </location>
</feature>
<feature type="non-terminal residue" evidence="2">
    <location>
        <position position="1"/>
    </location>
</feature>
<reference evidence="2" key="1">
    <citation type="submission" date="2014-12" db="EMBL/GenBank/DDBJ databases">
        <title>Insight into the proteome of Arion vulgaris.</title>
        <authorList>
            <person name="Aradska J."/>
            <person name="Bulat T."/>
            <person name="Smidak R."/>
            <person name="Sarate P."/>
            <person name="Gangsoo J."/>
            <person name="Sialana F."/>
            <person name="Bilban M."/>
            <person name="Lubec G."/>
        </authorList>
    </citation>
    <scope>NUCLEOTIDE SEQUENCE</scope>
    <source>
        <tissue evidence="2">Skin</tissue>
    </source>
</reference>
<accession>A0A0B6Z065</accession>
<gene>
    <name evidence="2" type="primary">ORF41988</name>
</gene>
<evidence type="ECO:0000313" key="2">
    <source>
        <dbReference type="EMBL" id="CEK61341.1"/>
    </source>
</evidence>
<feature type="compositionally biased region" description="Basic and acidic residues" evidence="1">
    <location>
        <begin position="1"/>
        <end position="15"/>
    </location>
</feature>
<dbReference type="AlphaFoldDB" id="A0A0B6Z065"/>
<name>A0A0B6Z065_9EUPU</name>
<protein>
    <submittedName>
        <fullName evidence="2">Uncharacterized protein</fullName>
    </submittedName>
</protein>
<feature type="compositionally biased region" description="Basic and acidic residues" evidence="1">
    <location>
        <begin position="144"/>
        <end position="158"/>
    </location>
</feature>